<dbReference type="Proteomes" id="UP000037178">
    <property type="component" value="Unassembled WGS sequence"/>
</dbReference>
<dbReference type="Pfam" id="PF01734">
    <property type="entry name" value="Patatin"/>
    <property type="match status" value="1"/>
</dbReference>
<evidence type="ECO:0000256" key="3">
    <source>
        <dbReference type="ARBA" id="ARBA00023098"/>
    </source>
</evidence>
<dbReference type="STRING" id="1675527.AIOL_003321"/>
<dbReference type="AlphaFoldDB" id="A0A0J9GXY6"/>
<dbReference type="PANTHER" id="PTHR14226">
    <property type="entry name" value="NEUROPATHY TARGET ESTERASE/SWISS CHEESE D.MELANOGASTER"/>
    <property type="match status" value="1"/>
</dbReference>
<evidence type="ECO:0000256" key="4">
    <source>
        <dbReference type="PROSITE-ProRule" id="PRU01161"/>
    </source>
</evidence>
<protein>
    <submittedName>
        <fullName evidence="6">UPF0028 protein YchK</fullName>
    </submittedName>
</protein>
<feature type="short sequence motif" description="DGA/G" evidence="4">
    <location>
        <begin position="163"/>
        <end position="165"/>
    </location>
</feature>
<dbReference type="RefSeq" id="WP_082152637.1">
    <property type="nucleotide sequence ID" value="NZ_LFTY01000002.1"/>
</dbReference>
<dbReference type="GO" id="GO:0016042">
    <property type="term" value="P:lipid catabolic process"/>
    <property type="evidence" value="ECO:0007669"/>
    <property type="project" value="UniProtKB-UniRule"/>
</dbReference>
<dbReference type="OrthoDB" id="5290098at2"/>
<dbReference type="InterPro" id="IPR002641">
    <property type="entry name" value="PNPLA_dom"/>
</dbReference>
<dbReference type="SUPFAM" id="SSF52151">
    <property type="entry name" value="FabD/lysophospholipase-like"/>
    <property type="match status" value="1"/>
</dbReference>
<feature type="domain" description="PNPLA" evidence="5">
    <location>
        <begin position="8"/>
        <end position="176"/>
    </location>
</feature>
<gene>
    <name evidence="6" type="ORF">AIOL_003321</name>
</gene>
<dbReference type="Gene3D" id="3.40.1090.10">
    <property type="entry name" value="Cytosolic phospholipase A2 catalytic domain"/>
    <property type="match status" value="2"/>
</dbReference>
<feature type="short sequence motif" description="GXGXXG" evidence="4">
    <location>
        <begin position="12"/>
        <end position="17"/>
    </location>
</feature>
<keyword evidence="2 4" id="KW-0442">Lipid degradation</keyword>
<sequence>MTTPRIGLVLGGGGPSGVMHIPVLEAFDELGVRPAAIAGTSVGALIGAIYAAGLPANEIREHFIRQSARGLRQLTRVLLRGGLGFNRGLFAVNPERFAELTLPAGMPDRFEDLAIPFTAVAMDFHRKTAVTLDQGPLLPAIAASIAVPGVFKPVMRDGRPLVDGGVVENLPLTRLPPVDITLAVNVFTDRPSDSDKRPGNLRGAAAVIRTMLCKQVDAALAANPPDILIEAPIQPGGIGAMWHVRQILQEAEPMRAETLRRLSERLTSLPSG</sequence>
<evidence type="ECO:0000259" key="5">
    <source>
        <dbReference type="PROSITE" id="PS51635"/>
    </source>
</evidence>
<feature type="active site" description="Proton acceptor" evidence="4">
    <location>
        <position position="163"/>
    </location>
</feature>
<dbReference type="PROSITE" id="PS51635">
    <property type="entry name" value="PNPLA"/>
    <property type="match status" value="1"/>
</dbReference>
<evidence type="ECO:0000256" key="1">
    <source>
        <dbReference type="ARBA" id="ARBA00022801"/>
    </source>
</evidence>
<dbReference type="InterPro" id="IPR016035">
    <property type="entry name" value="Acyl_Trfase/lysoPLipase"/>
</dbReference>
<dbReference type="GO" id="GO:0016787">
    <property type="term" value="F:hydrolase activity"/>
    <property type="evidence" value="ECO:0007669"/>
    <property type="project" value="UniProtKB-UniRule"/>
</dbReference>
<dbReference type="EMBL" id="LFTY01000002">
    <property type="protein sequence ID" value="KMW58348.1"/>
    <property type="molecule type" value="Genomic_DNA"/>
</dbReference>
<dbReference type="PATRIC" id="fig|1675527.3.peg.3474"/>
<keyword evidence="3 4" id="KW-0443">Lipid metabolism</keyword>
<accession>A0A0J9GXY6</accession>
<organism evidence="6 7">
    <name type="scientific">Candidatus Rhodobacter oscarellae</name>
    <dbReference type="NCBI Taxonomy" id="1675527"/>
    <lineage>
        <taxon>Bacteria</taxon>
        <taxon>Pseudomonadati</taxon>
        <taxon>Pseudomonadota</taxon>
        <taxon>Alphaproteobacteria</taxon>
        <taxon>Rhodobacterales</taxon>
        <taxon>Rhodobacter group</taxon>
        <taxon>Rhodobacter</taxon>
    </lineage>
</organism>
<reference evidence="6 7" key="1">
    <citation type="submission" date="2015-06" db="EMBL/GenBank/DDBJ databases">
        <title>Draft genome sequence of an Alphaproteobacteria species associated to the Mediterranean sponge Oscarella lobularis.</title>
        <authorList>
            <person name="Jourda C."/>
            <person name="Santini S."/>
            <person name="Claverie J.-M."/>
        </authorList>
    </citation>
    <scope>NUCLEOTIDE SEQUENCE [LARGE SCALE GENOMIC DNA]</scope>
    <source>
        <strain evidence="6">IGS</strain>
    </source>
</reference>
<keyword evidence="1 4" id="KW-0378">Hydrolase</keyword>
<feature type="short sequence motif" description="GXSXG" evidence="4">
    <location>
        <begin position="39"/>
        <end position="43"/>
    </location>
</feature>
<comment type="caution">
    <text evidence="6">The sequence shown here is derived from an EMBL/GenBank/DDBJ whole genome shotgun (WGS) entry which is preliminary data.</text>
</comment>
<proteinExistence type="predicted"/>
<feature type="active site" description="Nucleophile" evidence="4">
    <location>
        <position position="41"/>
    </location>
</feature>
<evidence type="ECO:0000313" key="7">
    <source>
        <dbReference type="Proteomes" id="UP000037178"/>
    </source>
</evidence>
<name>A0A0J9GXY6_9RHOB</name>
<evidence type="ECO:0000313" key="6">
    <source>
        <dbReference type="EMBL" id="KMW58348.1"/>
    </source>
</evidence>
<dbReference type="InterPro" id="IPR050301">
    <property type="entry name" value="NTE"/>
</dbReference>
<dbReference type="PANTHER" id="PTHR14226:SF29">
    <property type="entry name" value="NEUROPATHY TARGET ESTERASE SWS"/>
    <property type="match status" value="1"/>
</dbReference>
<keyword evidence="7" id="KW-1185">Reference proteome</keyword>
<evidence type="ECO:0000256" key="2">
    <source>
        <dbReference type="ARBA" id="ARBA00022963"/>
    </source>
</evidence>